<dbReference type="AlphaFoldDB" id="A0A0A2FRQ5"/>
<dbReference type="SUPFAM" id="SSF48452">
    <property type="entry name" value="TPR-like"/>
    <property type="match status" value="1"/>
</dbReference>
<comment type="caution">
    <text evidence="2">The sequence shown here is derived from an EMBL/GenBank/DDBJ whole genome shotgun (WGS) entry which is preliminary data.</text>
</comment>
<name>A0A0A2FRQ5_9PORP</name>
<dbReference type="PROSITE" id="PS50005">
    <property type="entry name" value="TPR"/>
    <property type="match status" value="1"/>
</dbReference>
<evidence type="ECO:0000313" key="2">
    <source>
        <dbReference type="EMBL" id="KGN92827.1"/>
    </source>
</evidence>
<dbReference type="Pfam" id="PF13181">
    <property type="entry name" value="TPR_8"/>
    <property type="match status" value="1"/>
</dbReference>
<feature type="repeat" description="TPR" evidence="1">
    <location>
        <begin position="63"/>
        <end position="96"/>
    </location>
</feature>
<keyword evidence="3" id="KW-1185">Reference proteome</keyword>
<dbReference type="InterPro" id="IPR011990">
    <property type="entry name" value="TPR-like_helical_dom_sf"/>
</dbReference>
<proteinExistence type="predicted"/>
<reference evidence="2 3" key="1">
    <citation type="submission" date="2014-08" db="EMBL/GenBank/DDBJ databases">
        <title>Porphyromonas gulae strain:COT-052_OH3439 Genome sequencing.</title>
        <authorList>
            <person name="Wallis C."/>
            <person name="Deusch O."/>
            <person name="O'Flynn C."/>
            <person name="Davis I."/>
            <person name="Jospin G."/>
            <person name="Darling A.E."/>
            <person name="Coil D.A."/>
            <person name="Alexiev A."/>
            <person name="Horsfall A."/>
            <person name="Kirkwood N."/>
            <person name="Harris S."/>
            <person name="Eisen J.A."/>
        </authorList>
    </citation>
    <scope>NUCLEOTIDE SEQUENCE [LARGE SCALE GENOMIC DNA]</scope>
    <source>
        <strain evidence="3">COT-052 OH3439</strain>
    </source>
</reference>
<dbReference type="EMBL" id="JRAK01000035">
    <property type="protein sequence ID" value="KGN92827.1"/>
    <property type="molecule type" value="Genomic_DNA"/>
</dbReference>
<accession>A0A0A2FRQ5</accession>
<protein>
    <submittedName>
        <fullName evidence="2">Uncharacterized protein</fullName>
    </submittedName>
</protein>
<evidence type="ECO:0000313" key="3">
    <source>
        <dbReference type="Proteomes" id="UP000030146"/>
    </source>
</evidence>
<evidence type="ECO:0000256" key="1">
    <source>
        <dbReference type="PROSITE-ProRule" id="PRU00339"/>
    </source>
</evidence>
<dbReference type="InterPro" id="IPR019734">
    <property type="entry name" value="TPR_rpt"/>
</dbReference>
<sequence length="131" mass="14669">MGDCIAEAHDAHAAIRSYDKALTLYPDYVEAFVRKGKALAGLNEITASLSALNQAVAIAPTDFTARFTLGQVLEKFAYYEEALDAYRQADGLNPQSRTLLKRLIALCEELDEEDEANLYRIRLRKLREQTG</sequence>
<dbReference type="RefSeq" id="WP_039423392.1">
    <property type="nucleotide sequence ID" value="NZ_JRAK01000035.1"/>
</dbReference>
<gene>
    <name evidence="2" type="ORF">HR15_01805</name>
</gene>
<dbReference type="Proteomes" id="UP000030146">
    <property type="component" value="Unassembled WGS sequence"/>
</dbReference>
<dbReference type="PANTHER" id="PTHR12558">
    <property type="entry name" value="CELL DIVISION CYCLE 16,23,27"/>
    <property type="match status" value="1"/>
</dbReference>
<organism evidence="2 3">
    <name type="scientific">Porphyromonas gulae</name>
    <dbReference type="NCBI Taxonomy" id="111105"/>
    <lineage>
        <taxon>Bacteria</taxon>
        <taxon>Pseudomonadati</taxon>
        <taxon>Bacteroidota</taxon>
        <taxon>Bacteroidia</taxon>
        <taxon>Bacteroidales</taxon>
        <taxon>Porphyromonadaceae</taxon>
        <taxon>Porphyromonas</taxon>
    </lineage>
</organism>
<dbReference type="Gene3D" id="1.25.40.10">
    <property type="entry name" value="Tetratricopeptide repeat domain"/>
    <property type="match status" value="1"/>
</dbReference>
<dbReference type="SMART" id="SM00028">
    <property type="entry name" value="TPR"/>
    <property type="match status" value="2"/>
</dbReference>
<dbReference type="PANTHER" id="PTHR12558:SF13">
    <property type="entry name" value="CELL DIVISION CYCLE PROTEIN 27 HOMOLOG"/>
    <property type="match status" value="1"/>
</dbReference>
<dbReference type="Pfam" id="PF13432">
    <property type="entry name" value="TPR_16"/>
    <property type="match status" value="1"/>
</dbReference>
<keyword evidence="1" id="KW-0802">TPR repeat</keyword>